<sequence length="89" mass="9915">MVSRLFRNHKQISPDQVVRKVHPLWNGALEISDYTWADLSSQSNNIRRVAGTTHGGCNRVPGWDNLKRPMSAPAVTLSQQPHTNLGGKN</sequence>
<accession>A0A0V1DZR5</accession>
<evidence type="ECO:0000313" key="2">
    <source>
        <dbReference type="Proteomes" id="UP000054632"/>
    </source>
</evidence>
<dbReference type="Proteomes" id="UP000054632">
    <property type="component" value="Unassembled WGS sequence"/>
</dbReference>
<proteinExistence type="predicted"/>
<name>A0A0V1DZR5_TRIPS</name>
<evidence type="ECO:0000313" key="1">
    <source>
        <dbReference type="EMBL" id="KRY66339.1"/>
    </source>
</evidence>
<reference evidence="1 2" key="1">
    <citation type="submission" date="2015-01" db="EMBL/GenBank/DDBJ databases">
        <title>Evolution of Trichinella species and genotypes.</title>
        <authorList>
            <person name="Korhonen P.K."/>
            <person name="Edoardo P."/>
            <person name="Giuseppe L.R."/>
            <person name="Gasser R.B."/>
        </authorList>
    </citation>
    <scope>NUCLEOTIDE SEQUENCE [LARGE SCALE GENOMIC DNA]</scope>
    <source>
        <strain evidence="1">ISS13</strain>
    </source>
</reference>
<comment type="caution">
    <text evidence="1">The sequence shown here is derived from an EMBL/GenBank/DDBJ whole genome shotgun (WGS) entry which is preliminary data.</text>
</comment>
<dbReference type="AlphaFoldDB" id="A0A0V1DZR5"/>
<dbReference type="EMBL" id="JYDR01000173">
    <property type="protein sequence ID" value="KRY66339.1"/>
    <property type="molecule type" value="Genomic_DNA"/>
</dbReference>
<gene>
    <name evidence="1" type="ORF">T4A_3270</name>
</gene>
<organism evidence="1 2">
    <name type="scientific">Trichinella pseudospiralis</name>
    <name type="common">Parasitic roundworm</name>
    <dbReference type="NCBI Taxonomy" id="6337"/>
    <lineage>
        <taxon>Eukaryota</taxon>
        <taxon>Metazoa</taxon>
        <taxon>Ecdysozoa</taxon>
        <taxon>Nematoda</taxon>
        <taxon>Enoplea</taxon>
        <taxon>Dorylaimia</taxon>
        <taxon>Trichinellida</taxon>
        <taxon>Trichinellidae</taxon>
        <taxon>Trichinella</taxon>
    </lineage>
</organism>
<protein>
    <submittedName>
        <fullName evidence="1">Uncharacterized protein</fullName>
    </submittedName>
</protein>